<feature type="transmembrane region" description="Helical" evidence="1">
    <location>
        <begin position="35"/>
        <end position="63"/>
    </location>
</feature>
<feature type="transmembrane region" description="Helical" evidence="1">
    <location>
        <begin position="83"/>
        <end position="107"/>
    </location>
</feature>
<dbReference type="AlphaFoldDB" id="A0A1M7HME8"/>
<evidence type="ECO:0000313" key="2">
    <source>
        <dbReference type="EMBL" id="SHM29610.1"/>
    </source>
</evidence>
<dbReference type="RefSeq" id="WP_244153773.1">
    <property type="nucleotide sequence ID" value="NZ_FRCL01000003.1"/>
</dbReference>
<dbReference type="STRING" id="178356.SAMN05216269_103323"/>
<evidence type="ECO:0000313" key="3">
    <source>
        <dbReference type="Proteomes" id="UP000184092"/>
    </source>
</evidence>
<accession>A0A1M7HME8</accession>
<keyword evidence="1" id="KW-0472">Membrane</keyword>
<gene>
    <name evidence="2" type="ORF">SAMN05216269_103323</name>
</gene>
<keyword evidence="1" id="KW-1133">Transmembrane helix</keyword>
<protein>
    <submittedName>
        <fullName evidence="2">Uncharacterized protein</fullName>
    </submittedName>
</protein>
<keyword evidence="1" id="KW-0812">Transmembrane</keyword>
<name>A0A1M7HME8_9FLAO</name>
<feature type="transmembrane region" description="Helical" evidence="1">
    <location>
        <begin position="136"/>
        <end position="155"/>
    </location>
</feature>
<evidence type="ECO:0000256" key="1">
    <source>
        <dbReference type="SAM" id="Phobius"/>
    </source>
</evidence>
<proteinExistence type="predicted"/>
<dbReference type="EMBL" id="FRCL01000003">
    <property type="protein sequence ID" value="SHM29610.1"/>
    <property type="molecule type" value="Genomic_DNA"/>
</dbReference>
<reference evidence="3" key="1">
    <citation type="submission" date="2016-11" db="EMBL/GenBank/DDBJ databases">
        <authorList>
            <person name="Varghese N."/>
            <person name="Submissions S."/>
        </authorList>
    </citation>
    <scope>NUCLEOTIDE SEQUENCE [LARGE SCALE GENOMIC DNA]</scope>
    <source>
        <strain evidence="3">CGMCC 1.2749</strain>
    </source>
</reference>
<feature type="transmembrane region" description="Helical" evidence="1">
    <location>
        <begin position="161"/>
        <end position="183"/>
    </location>
</feature>
<keyword evidence="3" id="KW-1185">Reference proteome</keyword>
<organism evidence="2 3">
    <name type="scientific">Flavobacterium xinjiangense</name>
    <dbReference type="NCBI Taxonomy" id="178356"/>
    <lineage>
        <taxon>Bacteria</taxon>
        <taxon>Pseudomonadati</taxon>
        <taxon>Bacteroidota</taxon>
        <taxon>Flavobacteriia</taxon>
        <taxon>Flavobacteriales</taxon>
        <taxon>Flavobacteriaceae</taxon>
        <taxon>Flavobacterium</taxon>
    </lineage>
</organism>
<feature type="transmembrane region" description="Helical" evidence="1">
    <location>
        <begin position="204"/>
        <end position="230"/>
    </location>
</feature>
<dbReference type="Proteomes" id="UP000184092">
    <property type="component" value="Unassembled WGS sequence"/>
</dbReference>
<sequence>MMKTTKEKIEEIKTNGYQIDFGNVFNHAFENYKKIALYAGLMIFVFAILFGFLVGGILIFTFGVSALNEKMLTNLTEENFTGVYMAIYIAVSIILTCLLSPFFAGLIKMAHCGEKDEEFHVSTVFEYYKNPYFQELVISSLLITISTTALSEIFKIGGFEIIGAIFNAVILFFTFLTVPLIIFGNLKAIDAIKSSIIIVSKQPFVLLGLIIVSYIASLVGFIGCCIGIFFTVPFMYSMYYAIYTSIIGIDSKNELE</sequence>